<evidence type="ECO:0000259" key="4">
    <source>
        <dbReference type="PROSITE" id="PS50893"/>
    </source>
</evidence>
<name>A0A9X5BCL7_9FIRM</name>
<keyword evidence="1" id="KW-0813">Transport</keyword>
<dbReference type="SMART" id="SM00382">
    <property type="entry name" value="AAA"/>
    <property type="match status" value="1"/>
</dbReference>
<dbReference type="InterPro" id="IPR003439">
    <property type="entry name" value="ABC_transporter-like_ATP-bd"/>
</dbReference>
<dbReference type="OrthoDB" id="9804819at2"/>
<keyword evidence="2" id="KW-0547">Nucleotide-binding</keyword>
<dbReference type="InterPro" id="IPR027417">
    <property type="entry name" value="P-loop_NTPase"/>
</dbReference>
<dbReference type="AlphaFoldDB" id="A0A9X5BCL7"/>
<dbReference type="PANTHER" id="PTHR42939:SF3">
    <property type="entry name" value="ABC TRANSPORTER ATP-BINDING COMPONENT"/>
    <property type="match status" value="1"/>
</dbReference>
<dbReference type="Pfam" id="PF00005">
    <property type="entry name" value="ABC_tran"/>
    <property type="match status" value="1"/>
</dbReference>
<evidence type="ECO:0000256" key="2">
    <source>
        <dbReference type="ARBA" id="ARBA00022741"/>
    </source>
</evidence>
<gene>
    <name evidence="5" type="ORF">D5281_02750</name>
</gene>
<sequence length="298" mass="33731">MENAIIVKNLTKKYDGFQLDNVSFQIPIGSIVGLIGENGAGKSTVIRSILGLMPIDGGEVKVLGHNVKAGEKESSWREQIGVVFDECNFPHGLKVKNIQSIMEKIYHTWDSDKFEVFLKRFELPLNKKVKDLSKGMKMKLSIAAALSHDSRVLILDEATSGLDPVVRNEILDIFREFIEDGAHSVFISSHITSDIEKISDYIMLIHKGKLLLTENKDELLYNYAIVRCTKAQAEMIPEDMIVGIEKNAFETSVLIKDKERFKESSFYKEEEQKGENNFILDRASIEDLLLYIVKSKLS</sequence>
<dbReference type="Gene3D" id="3.40.50.300">
    <property type="entry name" value="P-loop containing nucleotide triphosphate hydrolases"/>
    <property type="match status" value="1"/>
</dbReference>
<accession>A0A9X5BCL7</accession>
<feature type="domain" description="ABC transporter" evidence="4">
    <location>
        <begin position="1"/>
        <end position="232"/>
    </location>
</feature>
<proteinExistence type="predicted"/>
<keyword evidence="6" id="KW-1185">Reference proteome</keyword>
<organism evidence="5 6">
    <name type="scientific">Parablautia muri</name>
    <dbReference type="NCBI Taxonomy" id="2320879"/>
    <lineage>
        <taxon>Bacteria</taxon>
        <taxon>Bacillati</taxon>
        <taxon>Bacillota</taxon>
        <taxon>Clostridia</taxon>
        <taxon>Lachnospirales</taxon>
        <taxon>Lachnospiraceae</taxon>
        <taxon>Parablautia</taxon>
    </lineage>
</organism>
<dbReference type="GO" id="GO:0005524">
    <property type="term" value="F:ATP binding"/>
    <property type="evidence" value="ECO:0007669"/>
    <property type="project" value="UniProtKB-KW"/>
</dbReference>
<dbReference type="PROSITE" id="PS00211">
    <property type="entry name" value="ABC_TRANSPORTER_1"/>
    <property type="match status" value="1"/>
</dbReference>
<dbReference type="Proteomes" id="UP001154420">
    <property type="component" value="Unassembled WGS sequence"/>
</dbReference>
<dbReference type="EMBL" id="QZDT01000002">
    <property type="protein sequence ID" value="NBJ91534.1"/>
    <property type="molecule type" value="Genomic_DNA"/>
</dbReference>
<protein>
    <submittedName>
        <fullName evidence="5">ABC transporter ATP-binding protein</fullName>
    </submittedName>
</protein>
<evidence type="ECO:0000313" key="6">
    <source>
        <dbReference type="Proteomes" id="UP001154420"/>
    </source>
</evidence>
<dbReference type="InterPro" id="IPR051782">
    <property type="entry name" value="ABC_Transporter_VariousFunc"/>
</dbReference>
<dbReference type="InterPro" id="IPR003593">
    <property type="entry name" value="AAA+_ATPase"/>
</dbReference>
<dbReference type="CDD" id="cd03230">
    <property type="entry name" value="ABC_DR_subfamily_A"/>
    <property type="match status" value="1"/>
</dbReference>
<dbReference type="RefSeq" id="WP_160558614.1">
    <property type="nucleotide sequence ID" value="NZ_QZDT01000002.1"/>
</dbReference>
<dbReference type="PANTHER" id="PTHR42939">
    <property type="entry name" value="ABC TRANSPORTER ATP-BINDING PROTEIN ALBC-RELATED"/>
    <property type="match status" value="1"/>
</dbReference>
<evidence type="ECO:0000256" key="1">
    <source>
        <dbReference type="ARBA" id="ARBA00022448"/>
    </source>
</evidence>
<reference evidence="5" key="1">
    <citation type="submission" date="2018-09" db="EMBL/GenBank/DDBJ databases">
        <title>Murine metabolic-syndrome-specific gut microbial biobank.</title>
        <authorList>
            <person name="Liu C."/>
        </authorList>
    </citation>
    <scope>NUCLEOTIDE SEQUENCE</scope>
    <source>
        <strain evidence="5">D42-62</strain>
    </source>
</reference>
<keyword evidence="3 5" id="KW-0067">ATP-binding</keyword>
<comment type="caution">
    <text evidence="5">The sequence shown here is derived from an EMBL/GenBank/DDBJ whole genome shotgun (WGS) entry which is preliminary data.</text>
</comment>
<dbReference type="InterPro" id="IPR017871">
    <property type="entry name" value="ABC_transporter-like_CS"/>
</dbReference>
<evidence type="ECO:0000313" key="5">
    <source>
        <dbReference type="EMBL" id="NBJ91534.1"/>
    </source>
</evidence>
<dbReference type="PROSITE" id="PS50893">
    <property type="entry name" value="ABC_TRANSPORTER_2"/>
    <property type="match status" value="1"/>
</dbReference>
<dbReference type="SUPFAM" id="SSF52540">
    <property type="entry name" value="P-loop containing nucleoside triphosphate hydrolases"/>
    <property type="match status" value="1"/>
</dbReference>
<evidence type="ECO:0000256" key="3">
    <source>
        <dbReference type="ARBA" id="ARBA00022840"/>
    </source>
</evidence>
<dbReference type="GO" id="GO:0016887">
    <property type="term" value="F:ATP hydrolysis activity"/>
    <property type="evidence" value="ECO:0007669"/>
    <property type="project" value="InterPro"/>
</dbReference>